<dbReference type="InterPro" id="IPR040079">
    <property type="entry name" value="Glutathione_S-Trfase"/>
</dbReference>
<dbReference type="Pfam" id="PF13409">
    <property type="entry name" value="GST_N_2"/>
    <property type="match status" value="1"/>
</dbReference>
<dbReference type="RefSeq" id="WP_077279060.1">
    <property type="nucleotide sequence ID" value="NZ_MVBK01000058.1"/>
</dbReference>
<evidence type="ECO:0000313" key="3">
    <source>
        <dbReference type="EMBL" id="OOG23782.1"/>
    </source>
</evidence>
<dbReference type="GO" id="GO:0005737">
    <property type="term" value="C:cytoplasm"/>
    <property type="evidence" value="ECO:0007669"/>
    <property type="project" value="TreeGrafter"/>
</dbReference>
<comment type="caution">
    <text evidence="3">The sequence shown here is derived from an EMBL/GenBank/DDBJ whole genome shotgun (WGS) entry which is preliminary data.</text>
</comment>
<gene>
    <name evidence="3" type="ORF">B1C78_10255</name>
</gene>
<dbReference type="GO" id="GO:0016740">
    <property type="term" value="F:transferase activity"/>
    <property type="evidence" value="ECO:0007669"/>
    <property type="project" value="UniProtKB-KW"/>
</dbReference>
<sequence length="222" mass="25314">MQLKLVSFDLCPYVQRSVVTLLYKNADFQVAYIDLQDPPEWFLEISPLSKVPLLLVDGDTVLFESAVINEFVDDITPPRLQPEDPLARALDRGWVEYGSQCIMDQYRVMTAPDAAAFEEVGHTAVARLARLENHLGEGPWFNGERFSLVDATFAAVLMRWDILNRRHPVFEPDQFPRLERWWKALSELPAVRESVPADLEEKLMAYLRRRGGHGAAVFAGQN</sequence>
<dbReference type="PROSITE" id="PS50404">
    <property type="entry name" value="GST_NTER"/>
    <property type="match status" value="1"/>
</dbReference>
<dbReference type="Proteomes" id="UP000189462">
    <property type="component" value="Unassembled WGS sequence"/>
</dbReference>
<dbReference type="Pfam" id="PF13410">
    <property type="entry name" value="GST_C_2"/>
    <property type="match status" value="1"/>
</dbReference>
<dbReference type="AlphaFoldDB" id="A0A1V3NG03"/>
<dbReference type="PROSITE" id="PS50405">
    <property type="entry name" value="GST_CTER"/>
    <property type="match status" value="1"/>
</dbReference>
<dbReference type="EMBL" id="MVBK01000058">
    <property type="protein sequence ID" value="OOG23782.1"/>
    <property type="molecule type" value="Genomic_DNA"/>
</dbReference>
<dbReference type="InterPro" id="IPR050983">
    <property type="entry name" value="GST_Omega/HSP26"/>
</dbReference>
<dbReference type="SUPFAM" id="SSF52833">
    <property type="entry name" value="Thioredoxin-like"/>
    <property type="match status" value="1"/>
</dbReference>
<dbReference type="InterPro" id="IPR010987">
    <property type="entry name" value="Glutathione-S-Trfase_C-like"/>
</dbReference>
<evidence type="ECO:0000259" key="2">
    <source>
        <dbReference type="PROSITE" id="PS50405"/>
    </source>
</evidence>
<dbReference type="InterPro" id="IPR036249">
    <property type="entry name" value="Thioredoxin-like_sf"/>
</dbReference>
<keyword evidence="4" id="KW-1185">Reference proteome</keyword>
<protein>
    <submittedName>
        <fullName evidence="3">Glutathione S-transferase</fullName>
    </submittedName>
</protein>
<dbReference type="InterPro" id="IPR004045">
    <property type="entry name" value="Glutathione_S-Trfase_N"/>
</dbReference>
<accession>A0A1V3NG03</accession>
<feature type="domain" description="GST N-terminal" evidence="1">
    <location>
        <begin position="1"/>
        <end position="80"/>
    </location>
</feature>
<proteinExistence type="predicted"/>
<dbReference type="Gene3D" id="3.40.30.10">
    <property type="entry name" value="Glutaredoxin"/>
    <property type="match status" value="1"/>
</dbReference>
<name>A0A1V3NG03_9GAMM</name>
<dbReference type="OrthoDB" id="9782992at2"/>
<dbReference type="InterPro" id="IPR036282">
    <property type="entry name" value="Glutathione-S-Trfase_C_sf"/>
</dbReference>
<evidence type="ECO:0000259" key="1">
    <source>
        <dbReference type="PROSITE" id="PS50404"/>
    </source>
</evidence>
<dbReference type="SFLD" id="SFLDS00019">
    <property type="entry name" value="Glutathione_Transferase_(cytos"/>
    <property type="match status" value="1"/>
</dbReference>
<dbReference type="PANTHER" id="PTHR43968:SF6">
    <property type="entry name" value="GLUTATHIONE S-TRANSFERASE OMEGA"/>
    <property type="match status" value="1"/>
</dbReference>
<keyword evidence="3" id="KW-0808">Transferase</keyword>
<reference evidence="3 4" key="1">
    <citation type="submission" date="2017-02" db="EMBL/GenBank/DDBJ databases">
        <title>Genomic diversity within the haloalkaliphilic genus Thioalkalivibrio.</title>
        <authorList>
            <person name="Ahn A.-C."/>
            <person name="Meier-Kolthoff J."/>
            <person name="Overmars L."/>
            <person name="Richter M."/>
            <person name="Woyke T."/>
            <person name="Sorokin D.Y."/>
            <person name="Muyzer G."/>
        </authorList>
    </citation>
    <scope>NUCLEOTIDE SEQUENCE [LARGE SCALE GENOMIC DNA]</scope>
    <source>
        <strain evidence="3 4">ALJD</strain>
    </source>
</reference>
<dbReference type="PANTHER" id="PTHR43968">
    <property type="match status" value="1"/>
</dbReference>
<dbReference type="SFLD" id="SFLDG00358">
    <property type="entry name" value="Main_(cytGST)"/>
    <property type="match status" value="1"/>
</dbReference>
<organism evidence="3 4">
    <name type="scientific">Thioalkalivibrio denitrificans</name>
    <dbReference type="NCBI Taxonomy" id="108003"/>
    <lineage>
        <taxon>Bacteria</taxon>
        <taxon>Pseudomonadati</taxon>
        <taxon>Pseudomonadota</taxon>
        <taxon>Gammaproteobacteria</taxon>
        <taxon>Chromatiales</taxon>
        <taxon>Ectothiorhodospiraceae</taxon>
        <taxon>Thioalkalivibrio</taxon>
    </lineage>
</organism>
<evidence type="ECO:0000313" key="4">
    <source>
        <dbReference type="Proteomes" id="UP000189462"/>
    </source>
</evidence>
<dbReference type="STRING" id="108003.B1C78_10255"/>
<dbReference type="Gene3D" id="1.20.1050.10">
    <property type="match status" value="1"/>
</dbReference>
<dbReference type="SUPFAM" id="SSF47616">
    <property type="entry name" value="GST C-terminal domain-like"/>
    <property type="match status" value="1"/>
</dbReference>
<feature type="domain" description="GST C-terminal" evidence="2">
    <location>
        <begin position="84"/>
        <end position="206"/>
    </location>
</feature>